<name>A0A975PLH6_9RHOB</name>
<dbReference type="SUPFAM" id="SSF52266">
    <property type="entry name" value="SGNH hydrolase"/>
    <property type="match status" value="1"/>
</dbReference>
<dbReference type="EMBL" id="CP073581">
    <property type="protein sequence ID" value="QUJ75200.1"/>
    <property type="molecule type" value="Genomic_DNA"/>
</dbReference>
<feature type="signal peptide" evidence="1">
    <location>
        <begin position="1"/>
        <end position="23"/>
    </location>
</feature>
<reference evidence="2" key="1">
    <citation type="submission" date="2021-04" db="EMBL/GenBank/DDBJ databases">
        <title>Complete genome sequence for Sulfitobacter sp. strain JK7-1.</title>
        <authorList>
            <person name="Park S.-J."/>
        </authorList>
    </citation>
    <scope>NUCLEOTIDE SEQUENCE</scope>
    <source>
        <strain evidence="2">JK7-1</strain>
    </source>
</reference>
<gene>
    <name evidence="2" type="ORF">KDD17_09195</name>
</gene>
<sequence length="297" mass="30526">MRRTPILALTLALAACTATRVEAPVAPVDLTAPPAPVPIAAAQGPTEILVLGDSQISFGAGGAYTRFFGALGANCAGLPPRYARAKAAAIGVRSSALHHWTAADGPARGTVCDVDPTFGVNAGAYGVTSPGRSYVQIGTDPAYPFCPTGRSPLQAVFDAPAHDPDLVVLAFLGNGAARWQSPATARADWAAARAQLPADVACLVMTTIPAYVPADNRRRAVAQGHLGDAVRASGRCAFVPGLTDTTLGAFENNPAHFRTDAAGTVTDPRHPTARSAARFFELQTPALCAALARALPN</sequence>
<evidence type="ECO:0000313" key="2">
    <source>
        <dbReference type="EMBL" id="QUJ75200.1"/>
    </source>
</evidence>
<evidence type="ECO:0000313" key="3">
    <source>
        <dbReference type="Proteomes" id="UP000683291"/>
    </source>
</evidence>
<keyword evidence="3" id="KW-1185">Reference proteome</keyword>
<keyword evidence="1" id="KW-0732">Signal</keyword>
<accession>A0A975PLH6</accession>
<dbReference type="Proteomes" id="UP000683291">
    <property type="component" value="Chromosome 1"/>
</dbReference>
<dbReference type="RefSeq" id="WP_212703405.1">
    <property type="nucleotide sequence ID" value="NZ_CP073581.1"/>
</dbReference>
<dbReference type="GO" id="GO:0016787">
    <property type="term" value="F:hydrolase activity"/>
    <property type="evidence" value="ECO:0007669"/>
    <property type="project" value="UniProtKB-KW"/>
</dbReference>
<proteinExistence type="predicted"/>
<dbReference type="KEGG" id="sual:KDD17_09195"/>
<evidence type="ECO:0000256" key="1">
    <source>
        <dbReference type="SAM" id="SignalP"/>
    </source>
</evidence>
<keyword evidence="2" id="KW-0378">Hydrolase</keyword>
<organism evidence="2 3">
    <name type="scientific">Sulfitobacter albidus</name>
    <dbReference type="NCBI Taxonomy" id="2829501"/>
    <lineage>
        <taxon>Bacteria</taxon>
        <taxon>Pseudomonadati</taxon>
        <taxon>Pseudomonadota</taxon>
        <taxon>Alphaproteobacteria</taxon>
        <taxon>Rhodobacterales</taxon>
        <taxon>Roseobacteraceae</taxon>
        <taxon>Sulfitobacter</taxon>
    </lineage>
</organism>
<feature type="chain" id="PRO_5036787924" evidence="1">
    <location>
        <begin position="24"/>
        <end position="297"/>
    </location>
</feature>
<protein>
    <submittedName>
        <fullName evidence="2">SGNH/GDSL hydrolase family protein</fullName>
    </submittedName>
</protein>
<dbReference type="AlphaFoldDB" id="A0A975PLH6"/>
<dbReference type="PROSITE" id="PS51257">
    <property type="entry name" value="PROKAR_LIPOPROTEIN"/>
    <property type="match status" value="1"/>
</dbReference>